<keyword evidence="2" id="KW-1185">Reference proteome</keyword>
<accession>A0ABU1EG01</accession>
<comment type="caution">
    <text evidence="1">The sequence shown here is derived from an EMBL/GenBank/DDBJ whole genome shotgun (WGS) entry which is preliminary data.</text>
</comment>
<evidence type="ECO:0000313" key="1">
    <source>
        <dbReference type="EMBL" id="MDR5587093.1"/>
    </source>
</evidence>
<dbReference type="RefSeq" id="WP_252212116.1">
    <property type="nucleotide sequence ID" value="NZ_JAVJAN010000013.1"/>
</dbReference>
<dbReference type="Proteomes" id="UP001256646">
    <property type="component" value="Unassembled WGS sequence"/>
</dbReference>
<evidence type="ECO:0000313" key="2">
    <source>
        <dbReference type="Proteomes" id="UP001256646"/>
    </source>
</evidence>
<organism evidence="1 2">
    <name type="scientific">Clostridium aquiflavi</name>
    <dbReference type="NCBI Taxonomy" id="3073603"/>
    <lineage>
        <taxon>Bacteria</taxon>
        <taxon>Bacillati</taxon>
        <taxon>Bacillota</taxon>
        <taxon>Clostridia</taxon>
        <taxon>Eubacteriales</taxon>
        <taxon>Clostridiaceae</taxon>
        <taxon>Clostridium</taxon>
    </lineage>
</organism>
<dbReference type="EMBL" id="JAVJAN010000013">
    <property type="protein sequence ID" value="MDR5587093.1"/>
    <property type="molecule type" value="Genomic_DNA"/>
</dbReference>
<dbReference type="Gene3D" id="2.60.40.740">
    <property type="match status" value="1"/>
</dbReference>
<protein>
    <submittedName>
        <fullName evidence="1">Uncharacterized protein</fullName>
    </submittedName>
</protein>
<reference evidence="1 2" key="1">
    <citation type="submission" date="2023-09" db="EMBL/GenBank/DDBJ databases">
        <authorList>
            <person name="Zhai L."/>
        </authorList>
    </citation>
    <scope>NUCLEOTIDE SEQUENCE [LARGE SCALE GENOMIC DNA]</scope>
    <source>
        <strain evidence="1 2">5 N-1</strain>
    </source>
</reference>
<gene>
    <name evidence="1" type="ORF">RGC78_06375</name>
</gene>
<name>A0ABU1EG01_9CLOT</name>
<proteinExistence type="predicted"/>
<sequence length="308" mass="31907">MRISTGSILQFDVIFNIPVNTTFDEITITDPLAAGLSYNTTTKPAKIYINDSTTATTAGVTDTSTATSIALALDNTIVGNLTAIKKVKASIPVTVTNADTLLAAIAAAAAAGTPLKNIATIKALNATGTELSTTTAEATLNTFGKCNLFGFGSAYTVEKAPNKDLYLMANIPGIGSMETTELEYEIVITAESHLVPGPEANIKVYIGDAAQTPVTPTVATIVGNVITIKFTQSQNMKNNTVYIEVPAKTGTNIADVTDDFVNSDATAKLVYTPSGGTASTVCTSPDFVITTNLTPAAPILSSAQKVIV</sequence>